<accession>A0AAP0JJZ4</accession>
<organism evidence="1 2">
    <name type="scientific">Stephania yunnanensis</name>
    <dbReference type="NCBI Taxonomy" id="152371"/>
    <lineage>
        <taxon>Eukaryota</taxon>
        <taxon>Viridiplantae</taxon>
        <taxon>Streptophyta</taxon>
        <taxon>Embryophyta</taxon>
        <taxon>Tracheophyta</taxon>
        <taxon>Spermatophyta</taxon>
        <taxon>Magnoliopsida</taxon>
        <taxon>Ranunculales</taxon>
        <taxon>Menispermaceae</taxon>
        <taxon>Menispermoideae</taxon>
        <taxon>Cissampelideae</taxon>
        <taxon>Stephania</taxon>
    </lineage>
</organism>
<dbReference type="AlphaFoldDB" id="A0AAP0JJZ4"/>
<keyword evidence="2" id="KW-1185">Reference proteome</keyword>
<gene>
    <name evidence="1" type="ORF">Syun_014211</name>
</gene>
<evidence type="ECO:0000313" key="1">
    <source>
        <dbReference type="EMBL" id="KAK9134881.1"/>
    </source>
</evidence>
<name>A0AAP0JJZ4_9MAGN</name>
<dbReference type="Proteomes" id="UP001420932">
    <property type="component" value="Unassembled WGS sequence"/>
</dbReference>
<sequence length="157" mass="16554">MGEENILFVVCKSYRCGFSSAMMKKVVESTGSDMLHAIANEFGKSIKVSRGRRGGYSGGGELGGGYGGFGGGGLGAYRVIWNQILLPCSGRSASLAPFQSAALLLSALTSCMKQSFLSQFVYTAVVLQKILSLLESEDVEVRIDAVKVVANIAAEGR</sequence>
<comment type="caution">
    <text evidence="1">The sequence shown here is derived from an EMBL/GenBank/DDBJ whole genome shotgun (WGS) entry which is preliminary data.</text>
</comment>
<protein>
    <submittedName>
        <fullName evidence="1">Uncharacterized protein</fullName>
    </submittedName>
</protein>
<dbReference type="EMBL" id="JBBNAF010000006">
    <property type="protein sequence ID" value="KAK9134881.1"/>
    <property type="molecule type" value="Genomic_DNA"/>
</dbReference>
<evidence type="ECO:0000313" key="2">
    <source>
        <dbReference type="Proteomes" id="UP001420932"/>
    </source>
</evidence>
<proteinExistence type="predicted"/>
<reference evidence="1 2" key="1">
    <citation type="submission" date="2024-01" db="EMBL/GenBank/DDBJ databases">
        <title>Genome assemblies of Stephania.</title>
        <authorList>
            <person name="Yang L."/>
        </authorList>
    </citation>
    <scope>NUCLEOTIDE SEQUENCE [LARGE SCALE GENOMIC DNA]</scope>
    <source>
        <strain evidence="1">YNDBR</strain>
        <tissue evidence="1">Leaf</tissue>
    </source>
</reference>